<dbReference type="InterPro" id="IPR002156">
    <property type="entry name" value="RNaseH_domain"/>
</dbReference>
<dbReference type="InterPro" id="IPR036397">
    <property type="entry name" value="RNaseH_sf"/>
</dbReference>
<dbReference type="Gene3D" id="3.30.420.10">
    <property type="entry name" value="Ribonuclease H-like superfamily/Ribonuclease H"/>
    <property type="match status" value="1"/>
</dbReference>
<feature type="domain" description="RNase H type-1" evidence="2">
    <location>
        <begin position="381"/>
        <end position="503"/>
    </location>
</feature>
<name>A0A2N9FH97_FAGSY</name>
<dbReference type="GO" id="GO:0004523">
    <property type="term" value="F:RNA-DNA hybrid ribonuclease activity"/>
    <property type="evidence" value="ECO:0007669"/>
    <property type="project" value="InterPro"/>
</dbReference>
<dbReference type="InterPro" id="IPR044730">
    <property type="entry name" value="RNase_H-like_dom_plant"/>
</dbReference>
<dbReference type="InterPro" id="IPR012337">
    <property type="entry name" value="RNaseH-like_sf"/>
</dbReference>
<evidence type="ECO:0000259" key="3">
    <source>
        <dbReference type="Pfam" id="PF13966"/>
    </source>
</evidence>
<feature type="region of interest" description="Disordered" evidence="1">
    <location>
        <begin position="348"/>
        <end position="374"/>
    </location>
</feature>
<feature type="compositionally biased region" description="Low complexity" evidence="1">
    <location>
        <begin position="351"/>
        <end position="364"/>
    </location>
</feature>
<dbReference type="SUPFAM" id="SSF53098">
    <property type="entry name" value="Ribonuclease H-like"/>
    <property type="match status" value="1"/>
</dbReference>
<evidence type="ECO:0000259" key="2">
    <source>
        <dbReference type="Pfam" id="PF13456"/>
    </source>
</evidence>
<dbReference type="InterPro" id="IPR052929">
    <property type="entry name" value="RNase_H-like_EbsB-rel"/>
</dbReference>
<organism evidence="4">
    <name type="scientific">Fagus sylvatica</name>
    <name type="common">Beechnut</name>
    <dbReference type="NCBI Taxonomy" id="28930"/>
    <lineage>
        <taxon>Eukaryota</taxon>
        <taxon>Viridiplantae</taxon>
        <taxon>Streptophyta</taxon>
        <taxon>Embryophyta</taxon>
        <taxon>Tracheophyta</taxon>
        <taxon>Spermatophyta</taxon>
        <taxon>Magnoliopsida</taxon>
        <taxon>eudicotyledons</taxon>
        <taxon>Gunneridae</taxon>
        <taxon>Pentapetalae</taxon>
        <taxon>rosids</taxon>
        <taxon>fabids</taxon>
        <taxon>Fagales</taxon>
        <taxon>Fagaceae</taxon>
        <taxon>Fagus</taxon>
    </lineage>
</organism>
<dbReference type="AlphaFoldDB" id="A0A2N9FH97"/>
<dbReference type="EMBL" id="OIVN01000853">
    <property type="protein sequence ID" value="SPC86475.1"/>
    <property type="molecule type" value="Genomic_DNA"/>
</dbReference>
<protein>
    <recommendedName>
        <fullName evidence="5">RNase H type-1 domain-containing protein</fullName>
    </recommendedName>
</protein>
<evidence type="ECO:0000313" key="4">
    <source>
        <dbReference type="EMBL" id="SPC86475.1"/>
    </source>
</evidence>
<dbReference type="GO" id="GO:0003676">
    <property type="term" value="F:nucleic acid binding"/>
    <property type="evidence" value="ECO:0007669"/>
    <property type="project" value="InterPro"/>
</dbReference>
<dbReference type="PANTHER" id="PTHR47074">
    <property type="entry name" value="BNAC02G40300D PROTEIN"/>
    <property type="match status" value="1"/>
</dbReference>
<sequence>MEAVVERTTKSEKRRYPTVGALQMYVMVLYETCWHVAMVDVELQKPLVCERDIEFDGVLEAPLNSRASYAWKSILGARNLIGKGSIWRVGSGHNISIWGSRWLPSTPHNSVISPRPPNSTITLVRHLIDQQSHSWNKEIVTATFLPFEAEIILKIPLSHYRQDDILIWGGTKNGDFAVRSGYHLLLNDSHRADPGPSDTSLLVKAWNTIWSIQVPPKVRHFLWRASHESLPTRQNLHYRHVIDDPICPSCNSKTETTIHIIWLCSISQHVWQSVPWSQKLTRDTYSDFQELLLNCVQTLSLSELQLFAMVSWSLWYHRNCVRLNKPVEPIAFLLPRTKELMQEFIEAQERPTPTQQQTSTQNQPRGSTSWKPPETRRVKINYDGAVFTDTREAGVGVIIRNSQGAVMASLSQRIPFPHSVEAVEATAARTAVTLAIDLGFKEVEMEGDSINIVKALSQSETNYTLYGHLINDIKFASQHLVSVKFMHVKRDGNKVAHSLARRA</sequence>
<reference evidence="4" key="1">
    <citation type="submission" date="2018-02" db="EMBL/GenBank/DDBJ databases">
        <authorList>
            <person name="Cohen D.B."/>
            <person name="Kent A.D."/>
        </authorList>
    </citation>
    <scope>NUCLEOTIDE SEQUENCE</scope>
</reference>
<gene>
    <name evidence="4" type="ORF">FSB_LOCUS14357</name>
</gene>
<proteinExistence type="predicted"/>
<dbReference type="Pfam" id="PF13966">
    <property type="entry name" value="zf-RVT"/>
    <property type="match status" value="1"/>
</dbReference>
<dbReference type="PANTHER" id="PTHR47074:SF48">
    <property type="entry name" value="POLYNUCLEOTIDYL TRANSFERASE, RIBONUCLEASE H-LIKE SUPERFAMILY PROTEIN"/>
    <property type="match status" value="1"/>
</dbReference>
<dbReference type="Pfam" id="PF13456">
    <property type="entry name" value="RVT_3"/>
    <property type="match status" value="1"/>
</dbReference>
<evidence type="ECO:0008006" key="5">
    <source>
        <dbReference type="Google" id="ProtNLM"/>
    </source>
</evidence>
<dbReference type="InterPro" id="IPR026960">
    <property type="entry name" value="RVT-Znf"/>
</dbReference>
<evidence type="ECO:0000256" key="1">
    <source>
        <dbReference type="SAM" id="MobiDB-lite"/>
    </source>
</evidence>
<accession>A0A2N9FH97</accession>
<dbReference type="CDD" id="cd06222">
    <property type="entry name" value="RNase_H_like"/>
    <property type="match status" value="1"/>
</dbReference>
<feature type="domain" description="Reverse transcriptase zinc-binding" evidence="3">
    <location>
        <begin position="176"/>
        <end position="271"/>
    </location>
</feature>